<keyword evidence="2" id="KW-1185">Reference proteome</keyword>
<name>A0A7U4TIH7_DESA2</name>
<dbReference type="KEGG" id="daw:HS1_002208"/>
<evidence type="ECO:0000313" key="1">
    <source>
        <dbReference type="EMBL" id="AMM41994.1"/>
    </source>
</evidence>
<accession>A0A7U4TIH7</accession>
<protein>
    <submittedName>
        <fullName evidence="1">Uncharacterized protein</fullName>
    </submittedName>
</protein>
<gene>
    <name evidence="1" type="ORF">HS1_002208</name>
</gene>
<sequence length="634" mass="71050">MANYKFLFITLILLLTGTILNASSGKCPRITVGVYINYVDQERLVKLLNEIHPDQPAPSWLFQIKEKIFAELKMNSPDIVFIPAVSRNNAESDYIMIFDITTIGAGEDIEAGGVLISEYNAFNVVSVLKQTGHCIYEQAGVLGAKDTVSKYGNYENDIFIAIEHNIDDGYGSIRGRIEEYEASHPVPPRGPEILVTLKKEYVSPLEAEREMEIGIKVKNCKGQYVWERSHGLAVLLPIKTARGEIRPTRGFLQGGGPNTRFNFIKISIQRPEGASVTYTLKKGMERSIDTFKIKVCGVRKEVTKEVFIPIAGICLRGESEGYVFPEKTTEIKFKLKKLLPQGGEQPLSGKPVLLSPEGLIDGTVSPSGKTFTQTDGNIAVRYKNGLKESTMTVHATFQPKKYPDKARASAGVTIVEKGYDWTGTVIVNQTCSYKKNEIKNNKRGFWVREESILSTDRTVHLTIRFLTTPGKPAVILGKDVSGTSRYLLKTFEQKGWADCKDKQTGKTFRKKPGDTQQSTLKMIGTLVEEYLDISPSIHVDRLSNRYTFDFGVSGLWWKGKVTRTDIYTDVCNGNSKKKSMGPFTRERQKYDLEPLHYEGQTTDINTISGSTKIETETLENCTTTYIWNLKRTGE</sequence>
<organism evidence="1 2">
    <name type="scientific">Desulfofervidus auxilii</name>
    <dbReference type="NCBI Taxonomy" id="1621989"/>
    <lineage>
        <taxon>Bacteria</taxon>
        <taxon>Pseudomonadati</taxon>
        <taxon>Thermodesulfobacteriota</taxon>
        <taxon>Candidatus Desulfofervidia</taxon>
        <taxon>Candidatus Desulfofervidales</taxon>
        <taxon>Candidatus Desulfofervidaceae</taxon>
        <taxon>Candidatus Desulfofervidus</taxon>
    </lineage>
</organism>
<dbReference type="EMBL" id="CP013015">
    <property type="protein sequence ID" value="AMM41994.1"/>
    <property type="molecule type" value="Genomic_DNA"/>
</dbReference>
<dbReference type="AlphaFoldDB" id="A0A7U4TIH7"/>
<evidence type="ECO:0000313" key="2">
    <source>
        <dbReference type="Proteomes" id="UP000070560"/>
    </source>
</evidence>
<proteinExistence type="predicted"/>
<reference evidence="1 2" key="1">
    <citation type="submission" date="2015-10" db="EMBL/GenBank/DDBJ databases">
        <title>Candidatus Desulfofervidus auxilii, a hydrogenotrophic sulfate-reducing bacterium involved in the thermophilic anaerobic oxidation of methane.</title>
        <authorList>
            <person name="Krukenberg V."/>
            <person name="Richter M."/>
            <person name="Wegener G."/>
        </authorList>
    </citation>
    <scope>NUCLEOTIDE SEQUENCE [LARGE SCALE GENOMIC DNA]</scope>
    <source>
        <strain evidence="1 2">HS1</strain>
    </source>
</reference>
<dbReference type="RefSeq" id="WP_066065397.1">
    <property type="nucleotide sequence ID" value="NZ_CP013015.1"/>
</dbReference>
<dbReference type="Proteomes" id="UP000070560">
    <property type="component" value="Chromosome"/>
</dbReference>